<protein>
    <submittedName>
        <fullName evidence="2">Uncharacterized protein</fullName>
    </submittedName>
</protein>
<accession>A0ABR1KYI8</accession>
<evidence type="ECO:0000313" key="3">
    <source>
        <dbReference type="Proteomes" id="UP001363622"/>
    </source>
</evidence>
<feature type="chain" id="PRO_5045043783" evidence="1">
    <location>
        <begin position="22"/>
        <end position="495"/>
    </location>
</feature>
<evidence type="ECO:0000256" key="1">
    <source>
        <dbReference type="SAM" id="SignalP"/>
    </source>
</evidence>
<dbReference type="EMBL" id="JBBPHU010000001">
    <property type="protein sequence ID" value="KAK7523913.1"/>
    <property type="molecule type" value="Genomic_DNA"/>
</dbReference>
<organism evidence="2 3">
    <name type="scientific">Phyllosticta citriasiana</name>
    <dbReference type="NCBI Taxonomy" id="595635"/>
    <lineage>
        <taxon>Eukaryota</taxon>
        <taxon>Fungi</taxon>
        <taxon>Dikarya</taxon>
        <taxon>Ascomycota</taxon>
        <taxon>Pezizomycotina</taxon>
        <taxon>Dothideomycetes</taxon>
        <taxon>Dothideomycetes incertae sedis</taxon>
        <taxon>Botryosphaeriales</taxon>
        <taxon>Phyllostictaceae</taxon>
        <taxon>Phyllosticta</taxon>
    </lineage>
</organism>
<evidence type="ECO:0000313" key="2">
    <source>
        <dbReference type="EMBL" id="KAK7523913.1"/>
    </source>
</evidence>
<feature type="signal peptide" evidence="1">
    <location>
        <begin position="1"/>
        <end position="21"/>
    </location>
</feature>
<proteinExistence type="predicted"/>
<keyword evidence="1" id="KW-0732">Signal</keyword>
<reference evidence="2 3" key="1">
    <citation type="submission" date="2024-04" db="EMBL/GenBank/DDBJ databases">
        <title>Phyllosticta paracitricarpa is synonymous to the EU quarantine fungus P. citricarpa based on phylogenomic analyses.</title>
        <authorList>
            <consortium name="Lawrence Berkeley National Laboratory"/>
            <person name="Van Ingen-Buijs V.A."/>
            <person name="Van Westerhoven A.C."/>
            <person name="Haridas S."/>
            <person name="Skiadas P."/>
            <person name="Martin F."/>
            <person name="Groenewald J.Z."/>
            <person name="Crous P.W."/>
            <person name="Seidl M.F."/>
        </authorList>
    </citation>
    <scope>NUCLEOTIDE SEQUENCE [LARGE SCALE GENOMIC DNA]</scope>
    <source>
        <strain evidence="2 3">CBS 123371</strain>
    </source>
</reference>
<comment type="caution">
    <text evidence="2">The sequence shown here is derived from an EMBL/GenBank/DDBJ whole genome shotgun (WGS) entry which is preliminary data.</text>
</comment>
<gene>
    <name evidence="2" type="ORF">IWZ03DRAFT_14023</name>
</gene>
<name>A0ABR1KYI8_9PEZI</name>
<sequence>METSSTTASWLSFLATSVGLGSLISQASVINDKMDPFHDQRSVKHLGIWFCRQPQFPFWKVAKPPPIGPEINAKLDGFCELDVVHLSRVPVTQQAGEAGWATFLAVIHQEQLRIESSSVSDTEAEKGLLLKKIELELIRRGWESLPKSALVRHRKSACITISRTTLLTMLSLTNARPIFRHSDAAGHRAAYASYSGQWYIDWPLGSPATVNFAAHDSHSAATDVYPLSFERRVDKCIQMTAGIIATTFDFKVAFPGRKAPGRYVLEHIPKGFPGAHGSRHLYNMMGGKVYEIDFLFARKLDPKDPDPPEAIKLNLPSTEGGHGVQMFVCAPEQATLTRAMDCLPWSSLSWSVHRGLRDILMAFSKTRMTEMRPRFASTLRQAVLDNPLALDALGWEPSFVRQHMGEMAAAAVVAGSGNSGDLVRVVTDVALALCGSSDQKDLDETTFWRSPAQNYDATGLDRQAIIALTKLFILEWSTEFDYQMYHDFPLKLFFA</sequence>
<dbReference type="Proteomes" id="UP001363622">
    <property type="component" value="Unassembled WGS sequence"/>
</dbReference>
<keyword evidence="3" id="KW-1185">Reference proteome</keyword>